<dbReference type="eggNOG" id="KOG3519">
    <property type="taxonomic scope" value="Eukaryota"/>
</dbReference>
<dbReference type="Pfam" id="PF00621">
    <property type="entry name" value="RhoGEF"/>
    <property type="match status" value="1"/>
</dbReference>
<dbReference type="InterPro" id="IPR035899">
    <property type="entry name" value="DBL_dom_sf"/>
</dbReference>
<dbReference type="SUPFAM" id="SSF48065">
    <property type="entry name" value="DBL homology domain (DH-domain)"/>
    <property type="match status" value="1"/>
</dbReference>
<evidence type="ECO:0000313" key="3">
    <source>
        <dbReference type="EMBL" id="EGW33009.1"/>
    </source>
</evidence>
<accession>G3AKW6</accession>
<organism evidence="4">
    <name type="scientific">Spathaspora passalidarum (strain NRRL Y-27907 / 11-Y1)</name>
    <dbReference type="NCBI Taxonomy" id="619300"/>
    <lineage>
        <taxon>Eukaryota</taxon>
        <taxon>Fungi</taxon>
        <taxon>Dikarya</taxon>
        <taxon>Ascomycota</taxon>
        <taxon>Saccharomycotina</taxon>
        <taxon>Pichiomycetes</taxon>
        <taxon>Debaryomycetaceae</taxon>
        <taxon>Spathaspora</taxon>
    </lineage>
</organism>
<evidence type="ECO:0000259" key="2">
    <source>
        <dbReference type="PROSITE" id="PS50010"/>
    </source>
</evidence>
<dbReference type="Proteomes" id="UP000000709">
    <property type="component" value="Unassembled WGS sequence"/>
</dbReference>
<proteinExistence type="predicted"/>
<sequence>MISRPVTKKLLEDDRPIVGSSKLLYPHLNSANTLSPGSVSTVDIRSPMPTMSFSPRDQPMTIAKKKLQMALAELVQSEYMYLGSLKRLRDVFFDTCVDNTESSYSLKIVKYCLLHLIEIHTSLIDDLARLFPSDRSLYQIAELFAQRVCESAICRFWYEEYIKQYEDFLKIAKLNNQTSNDREVSIRWATAWQKYLEKSQQSKKHLDFSIESLSQGPISRISKYKLLVESIHKQCKENLASSQKVKCWMDQIHSHLSSINDNSWKLHQQQSEFNERVESIINFRNIPFVHELSIEFFGNALLVGSETIIWIEAGERGKISTYPILVFKSHLIICDCIKSKTRRSYKQNIKFIIPLSKTWLVTEFKSCGGIFCEYPYAFKIIFEINSCQYEFAMVFLTESEFSIWRNLLDTLINYVNGPCDLNFIKDEIKYVCVFPQEICSYNIDLDGDNYKKNIKKCYFKHSINIRVKFDFPISELQSSTCLTNYFENDNSLMYQQLVLKKSNVVANQKNLESIWSKELPIHFRTTTTFTEVVRSWSLRSTSSLTRKWSFRKLMDQTESDSHDLSDEHDETKEGNQVSHDDIPEPVTARSNSLKRFKDSVSWYIPSSK</sequence>
<name>G3AKW6_SPAPN</name>
<gene>
    <name evidence="3" type="ORF">SPAPADRAFT_137551</name>
</gene>
<feature type="region of interest" description="Disordered" evidence="1">
    <location>
        <begin position="559"/>
        <end position="590"/>
    </location>
</feature>
<dbReference type="EMBL" id="GL996501">
    <property type="protein sequence ID" value="EGW33009.1"/>
    <property type="molecule type" value="Genomic_DNA"/>
</dbReference>
<protein>
    <recommendedName>
        <fullName evidence="2">DH domain-containing protein</fullName>
    </recommendedName>
</protein>
<dbReference type="SMART" id="SM00325">
    <property type="entry name" value="RhoGEF"/>
    <property type="match status" value="1"/>
</dbReference>
<dbReference type="KEGG" id="spaa:SPAPADRAFT_137551"/>
<evidence type="ECO:0000313" key="4">
    <source>
        <dbReference type="Proteomes" id="UP000000709"/>
    </source>
</evidence>
<keyword evidence="4" id="KW-1185">Reference proteome</keyword>
<dbReference type="HOGENOM" id="CLU_032396_0_0_1"/>
<dbReference type="InterPro" id="IPR000219">
    <property type="entry name" value="DH_dom"/>
</dbReference>
<dbReference type="RefSeq" id="XP_007374524.1">
    <property type="nucleotide sequence ID" value="XM_007374462.1"/>
</dbReference>
<dbReference type="InParanoid" id="G3AKW6"/>
<dbReference type="Gene3D" id="1.20.900.10">
    <property type="entry name" value="Dbl homology (DH) domain"/>
    <property type="match status" value="1"/>
</dbReference>
<reference evidence="3 4" key="1">
    <citation type="journal article" date="2011" name="Proc. Natl. Acad. Sci. U.S.A.">
        <title>Comparative genomics of xylose-fermenting fungi for enhanced biofuel production.</title>
        <authorList>
            <person name="Wohlbach D.J."/>
            <person name="Kuo A."/>
            <person name="Sato T.K."/>
            <person name="Potts K.M."/>
            <person name="Salamov A.A."/>
            <person name="LaButti K.M."/>
            <person name="Sun H."/>
            <person name="Clum A."/>
            <person name="Pangilinan J.L."/>
            <person name="Lindquist E.A."/>
            <person name="Lucas S."/>
            <person name="Lapidus A."/>
            <person name="Jin M."/>
            <person name="Gunawan C."/>
            <person name="Balan V."/>
            <person name="Dale B.E."/>
            <person name="Jeffries T.W."/>
            <person name="Zinkel R."/>
            <person name="Barry K.W."/>
            <person name="Grigoriev I.V."/>
            <person name="Gasch A.P."/>
        </authorList>
    </citation>
    <scope>NUCLEOTIDE SEQUENCE [LARGE SCALE GENOMIC DNA]</scope>
    <source>
        <strain evidence="4">NRRL Y-27907 / 11-Y1</strain>
    </source>
</reference>
<dbReference type="OMA" id="MYNTISH"/>
<evidence type="ECO:0000256" key="1">
    <source>
        <dbReference type="SAM" id="MobiDB-lite"/>
    </source>
</evidence>
<feature type="domain" description="DH" evidence="2">
    <location>
        <begin position="66"/>
        <end position="262"/>
    </location>
</feature>
<dbReference type="OrthoDB" id="8059989at2759"/>
<feature type="compositionally biased region" description="Basic and acidic residues" evidence="1">
    <location>
        <begin position="559"/>
        <end position="582"/>
    </location>
</feature>
<dbReference type="GeneID" id="18870055"/>
<dbReference type="GO" id="GO:0005085">
    <property type="term" value="F:guanyl-nucleotide exchange factor activity"/>
    <property type="evidence" value="ECO:0007669"/>
    <property type="project" value="InterPro"/>
</dbReference>
<dbReference type="AlphaFoldDB" id="G3AKW6"/>
<dbReference type="PROSITE" id="PS50010">
    <property type="entry name" value="DH_2"/>
    <property type="match status" value="1"/>
</dbReference>